<organism evidence="2 3">
    <name type="scientific">Acrocarpospora phusangensis</name>
    <dbReference type="NCBI Taxonomy" id="1070424"/>
    <lineage>
        <taxon>Bacteria</taxon>
        <taxon>Bacillati</taxon>
        <taxon>Actinomycetota</taxon>
        <taxon>Actinomycetes</taxon>
        <taxon>Streptosporangiales</taxon>
        <taxon>Streptosporangiaceae</taxon>
        <taxon>Acrocarpospora</taxon>
    </lineage>
</organism>
<accession>A0A919UL67</accession>
<protein>
    <submittedName>
        <fullName evidence="2">Uncharacterized protein</fullName>
    </submittedName>
</protein>
<proteinExistence type="predicted"/>
<name>A0A919UL67_9ACTN</name>
<sequence length="56" mass="5938">MAREIVGDGGSRPGTHRGRHREMTGGTRGAEMSVAMDTVRDMEFTVGDTEGSGDGR</sequence>
<dbReference type="EMBL" id="BOOA01000031">
    <property type="protein sequence ID" value="GIH25699.1"/>
    <property type="molecule type" value="Genomic_DNA"/>
</dbReference>
<keyword evidence="3" id="KW-1185">Reference proteome</keyword>
<evidence type="ECO:0000256" key="1">
    <source>
        <dbReference type="SAM" id="MobiDB-lite"/>
    </source>
</evidence>
<evidence type="ECO:0000313" key="3">
    <source>
        <dbReference type="Proteomes" id="UP000640052"/>
    </source>
</evidence>
<gene>
    <name evidence="2" type="ORF">Aph01nite_40090</name>
</gene>
<dbReference type="AlphaFoldDB" id="A0A919UL67"/>
<dbReference type="RefSeq" id="WP_204042398.1">
    <property type="nucleotide sequence ID" value="NZ_BOOA01000031.1"/>
</dbReference>
<reference evidence="2" key="1">
    <citation type="submission" date="2021-01" db="EMBL/GenBank/DDBJ databases">
        <title>Whole genome shotgun sequence of Acrocarpospora phusangensis NBRC 108782.</title>
        <authorList>
            <person name="Komaki H."/>
            <person name="Tamura T."/>
        </authorList>
    </citation>
    <scope>NUCLEOTIDE SEQUENCE</scope>
    <source>
        <strain evidence="2">NBRC 108782</strain>
    </source>
</reference>
<feature type="region of interest" description="Disordered" evidence="1">
    <location>
        <begin position="1"/>
        <end position="32"/>
    </location>
</feature>
<dbReference type="Proteomes" id="UP000640052">
    <property type="component" value="Unassembled WGS sequence"/>
</dbReference>
<evidence type="ECO:0000313" key="2">
    <source>
        <dbReference type="EMBL" id="GIH25699.1"/>
    </source>
</evidence>
<comment type="caution">
    <text evidence="2">The sequence shown here is derived from an EMBL/GenBank/DDBJ whole genome shotgun (WGS) entry which is preliminary data.</text>
</comment>